<dbReference type="PROSITE" id="PS51257">
    <property type="entry name" value="PROKAR_LIPOPROTEIN"/>
    <property type="match status" value="1"/>
</dbReference>
<dbReference type="Proteomes" id="UP001595735">
    <property type="component" value="Unassembled WGS sequence"/>
</dbReference>
<keyword evidence="2" id="KW-1185">Reference proteome</keyword>
<comment type="caution">
    <text evidence="1">The sequence shown here is derived from an EMBL/GenBank/DDBJ whole genome shotgun (WGS) entry which is preliminary data.</text>
</comment>
<evidence type="ECO:0000313" key="1">
    <source>
        <dbReference type="EMBL" id="MFC3757968.1"/>
    </source>
</evidence>
<dbReference type="RefSeq" id="WP_290299542.1">
    <property type="nucleotide sequence ID" value="NZ_JAUFQR010000001.1"/>
</dbReference>
<gene>
    <name evidence="1" type="ORF">ACFONJ_18465</name>
</gene>
<proteinExistence type="predicted"/>
<organism evidence="1 2">
    <name type="scientific">Chryseobacterium tructae</name>
    <dbReference type="NCBI Taxonomy" id="1037380"/>
    <lineage>
        <taxon>Bacteria</taxon>
        <taxon>Pseudomonadati</taxon>
        <taxon>Bacteroidota</taxon>
        <taxon>Flavobacteriia</taxon>
        <taxon>Flavobacteriales</taxon>
        <taxon>Weeksellaceae</taxon>
        <taxon>Chryseobacterium group</taxon>
        <taxon>Chryseobacterium</taxon>
    </lineage>
</organism>
<protein>
    <submittedName>
        <fullName evidence="1">Uncharacterized protein</fullName>
    </submittedName>
</protein>
<evidence type="ECO:0000313" key="2">
    <source>
        <dbReference type="Proteomes" id="UP001595735"/>
    </source>
</evidence>
<accession>A0ABV7Y047</accession>
<reference evidence="2" key="1">
    <citation type="journal article" date="2019" name="Int. J. Syst. Evol. Microbiol.">
        <title>The Global Catalogue of Microorganisms (GCM) 10K type strain sequencing project: providing services to taxonomists for standard genome sequencing and annotation.</title>
        <authorList>
            <consortium name="The Broad Institute Genomics Platform"/>
            <consortium name="The Broad Institute Genome Sequencing Center for Infectious Disease"/>
            <person name="Wu L."/>
            <person name="Ma J."/>
        </authorList>
    </citation>
    <scope>NUCLEOTIDE SEQUENCE [LARGE SCALE GENOMIC DNA]</scope>
    <source>
        <strain evidence="2">CECT 7798</strain>
    </source>
</reference>
<sequence>MNKIFALILLMILFSCTDNTVMEKYDQVQKPGEVTVKGFSKPDVLQLRFNGEPISIGGETSYTNKIETTIQFVQDQGETNKLAIYNHETGKEVIRYNITYNNVDEYKKLYFFHLPGIFLEAEVIKPQVNLGRVGFEFIFPNLGEFSGSSLKNVKGVLKRENGVVLAEFDNIGKKSFTPVKIYSSFGITAPVYLELYKPGTTEPYAGSEMIKVKIKQDMGANMIILQEKTENGVWVVKGDVDVAEYL</sequence>
<dbReference type="EMBL" id="JBHRYO010000002">
    <property type="protein sequence ID" value="MFC3757968.1"/>
    <property type="molecule type" value="Genomic_DNA"/>
</dbReference>
<name>A0ABV7Y047_9FLAO</name>